<dbReference type="AlphaFoldDB" id="A0A1T4YYV7"/>
<keyword evidence="2" id="KW-1185">Reference proteome</keyword>
<organism evidence="1 2">
    <name type="scientific">Sporosarcina newyorkensis</name>
    <dbReference type="NCBI Taxonomy" id="759851"/>
    <lineage>
        <taxon>Bacteria</taxon>
        <taxon>Bacillati</taxon>
        <taxon>Bacillota</taxon>
        <taxon>Bacilli</taxon>
        <taxon>Bacillales</taxon>
        <taxon>Caryophanaceae</taxon>
        <taxon>Sporosarcina</taxon>
    </lineage>
</organism>
<dbReference type="RefSeq" id="WP_009498767.1">
    <property type="nucleotide sequence ID" value="NZ_FUYJ01000012.1"/>
</dbReference>
<dbReference type="Pfam" id="PF11079">
    <property type="entry name" value="YqhG"/>
    <property type="match status" value="1"/>
</dbReference>
<dbReference type="EMBL" id="FUYJ01000012">
    <property type="protein sequence ID" value="SKB06987.1"/>
    <property type="molecule type" value="Genomic_DNA"/>
</dbReference>
<name>A0A1T4YYV7_9BACL</name>
<protein>
    <recommendedName>
        <fullName evidence="3">YqhG</fullName>
    </recommendedName>
</protein>
<reference evidence="2" key="1">
    <citation type="submission" date="2017-02" db="EMBL/GenBank/DDBJ databases">
        <authorList>
            <person name="Varghese N."/>
            <person name="Submissions S."/>
        </authorList>
    </citation>
    <scope>NUCLEOTIDE SEQUENCE [LARGE SCALE GENOMIC DNA]</scope>
    <source>
        <strain evidence="2">DSM 23966</strain>
    </source>
</reference>
<accession>A0A1T4YYV7</accession>
<gene>
    <name evidence="1" type="ORF">SAMN04244570_0273</name>
</gene>
<evidence type="ECO:0000313" key="2">
    <source>
        <dbReference type="Proteomes" id="UP000190042"/>
    </source>
</evidence>
<proteinExistence type="predicted"/>
<dbReference type="Proteomes" id="UP000190042">
    <property type="component" value="Unassembled WGS sequence"/>
</dbReference>
<evidence type="ECO:0000313" key="1">
    <source>
        <dbReference type="EMBL" id="SKB06987.1"/>
    </source>
</evidence>
<dbReference type="InterPro" id="IPR024562">
    <property type="entry name" value="YqhG"/>
</dbReference>
<evidence type="ECO:0008006" key="3">
    <source>
        <dbReference type="Google" id="ProtNLM"/>
    </source>
</evidence>
<sequence>MYPQQIHGYLRQFFNENNCPIVNGNEHYMTVQLTVEMDKKIMNRPFYWRYIESVNETPNPAQITLITNIQQLNEGVKGEVVHLGSPRLHQLFQVTKDMGSYVKMYEQLQTRQGEQAVLTPWLSVNYKISFRSQQTKEALHSLGINLMTGAVFQEFQGKLNNLNLAMEPPENVFNLPYIITPVRALDRLDAVIDRIVGEEDRNWAVESKKRWQKDQAVLDYFYEGQDVKPECYEIEKQAMEERFKPRITIEIVNGGLFYLRN</sequence>